<name>A6DN94_9BACT</name>
<sequence>MSFIFFIIAWTAGIFIGSFFLIQPMIVLFFGIPFTLKLKAANVFKTTSPLGVYFFSLIVLTGIFTGFSFGVLTWFPNQIIPYCIGVGIVFLKGLSQLGANQNNINDYIKNNASIMDIDKFEKATGINIQNDDH</sequence>
<keyword evidence="1" id="KW-1133">Transmembrane helix</keyword>
<dbReference type="RefSeq" id="WP_007279336.1">
    <property type="nucleotide sequence ID" value="NZ_ABCK01000013.1"/>
</dbReference>
<accession>A6DN94</accession>
<evidence type="ECO:0000256" key="1">
    <source>
        <dbReference type="SAM" id="Phobius"/>
    </source>
</evidence>
<organism evidence="2 3">
    <name type="scientific">Lentisphaera araneosa HTCC2155</name>
    <dbReference type="NCBI Taxonomy" id="313628"/>
    <lineage>
        <taxon>Bacteria</taxon>
        <taxon>Pseudomonadati</taxon>
        <taxon>Lentisphaerota</taxon>
        <taxon>Lentisphaeria</taxon>
        <taxon>Lentisphaerales</taxon>
        <taxon>Lentisphaeraceae</taxon>
        <taxon>Lentisphaera</taxon>
    </lineage>
</organism>
<feature type="transmembrane region" description="Helical" evidence="1">
    <location>
        <begin position="79"/>
        <end position="99"/>
    </location>
</feature>
<feature type="transmembrane region" description="Helical" evidence="1">
    <location>
        <begin position="50"/>
        <end position="73"/>
    </location>
</feature>
<keyword evidence="3" id="KW-1185">Reference proteome</keyword>
<evidence type="ECO:0000313" key="3">
    <source>
        <dbReference type="Proteomes" id="UP000004947"/>
    </source>
</evidence>
<dbReference type="AlphaFoldDB" id="A6DN94"/>
<keyword evidence="1" id="KW-0812">Transmembrane</keyword>
<feature type="transmembrane region" description="Helical" evidence="1">
    <location>
        <begin position="6"/>
        <end position="30"/>
    </location>
</feature>
<protein>
    <submittedName>
        <fullName evidence="2">Uncharacterized protein</fullName>
    </submittedName>
</protein>
<reference evidence="2 3" key="1">
    <citation type="journal article" date="2010" name="J. Bacteriol.">
        <title>Genome sequence of Lentisphaera araneosa HTCC2155T, the type species of the order Lentisphaerales in the phylum Lentisphaerae.</title>
        <authorList>
            <person name="Thrash J.C."/>
            <person name="Cho J.C."/>
            <person name="Vergin K.L."/>
            <person name="Morris R.M."/>
            <person name="Giovannoni S.J."/>
        </authorList>
    </citation>
    <scope>NUCLEOTIDE SEQUENCE [LARGE SCALE GENOMIC DNA]</scope>
    <source>
        <strain evidence="2 3">HTCC2155</strain>
    </source>
</reference>
<evidence type="ECO:0000313" key="2">
    <source>
        <dbReference type="EMBL" id="EDM26842.1"/>
    </source>
</evidence>
<dbReference type="EMBL" id="ABCK01000013">
    <property type="protein sequence ID" value="EDM26842.1"/>
    <property type="molecule type" value="Genomic_DNA"/>
</dbReference>
<proteinExistence type="predicted"/>
<gene>
    <name evidence="2" type="ORF">LNTAR_06339</name>
</gene>
<comment type="caution">
    <text evidence="2">The sequence shown here is derived from an EMBL/GenBank/DDBJ whole genome shotgun (WGS) entry which is preliminary data.</text>
</comment>
<keyword evidence="1" id="KW-0472">Membrane</keyword>
<dbReference type="Proteomes" id="UP000004947">
    <property type="component" value="Unassembled WGS sequence"/>
</dbReference>